<organism evidence="1 2">
    <name type="scientific">Brooklawnia cerclae</name>
    <dbReference type="NCBI Taxonomy" id="349934"/>
    <lineage>
        <taxon>Bacteria</taxon>
        <taxon>Bacillati</taxon>
        <taxon>Actinomycetota</taxon>
        <taxon>Actinomycetes</taxon>
        <taxon>Propionibacteriales</taxon>
        <taxon>Propionibacteriaceae</taxon>
        <taxon>Brooklawnia</taxon>
    </lineage>
</organism>
<dbReference type="Proteomes" id="UP000749311">
    <property type="component" value="Unassembled WGS sequence"/>
</dbReference>
<gene>
    <name evidence="1" type="ORF">FB473_002210</name>
</gene>
<reference evidence="1 2" key="1">
    <citation type="submission" date="2020-02" db="EMBL/GenBank/DDBJ databases">
        <title>Sequencing the genomes of 1000 actinobacteria strains.</title>
        <authorList>
            <person name="Klenk H.-P."/>
        </authorList>
    </citation>
    <scope>NUCLEOTIDE SEQUENCE [LARGE SCALE GENOMIC DNA]</scope>
    <source>
        <strain evidence="1 2">DSM 19609</strain>
    </source>
</reference>
<keyword evidence="2" id="KW-1185">Reference proteome</keyword>
<evidence type="ECO:0000313" key="2">
    <source>
        <dbReference type="Proteomes" id="UP000749311"/>
    </source>
</evidence>
<sequence>MPYRWHADLAPGTETTPDDLVCAGIGMRFDDQAAAEEWLGAFYADLQDLGVSQVSLFEEDRLVYGPMSLDE</sequence>
<dbReference type="EMBL" id="JAAMOZ010000001">
    <property type="protein sequence ID" value="NIH57565.1"/>
    <property type="molecule type" value="Genomic_DNA"/>
</dbReference>
<protein>
    <submittedName>
        <fullName evidence="1">Uncharacterized protein</fullName>
    </submittedName>
</protein>
<name>A0ABX0SHW9_9ACTN</name>
<proteinExistence type="predicted"/>
<comment type="caution">
    <text evidence="1">The sequence shown here is derived from an EMBL/GenBank/DDBJ whole genome shotgun (WGS) entry which is preliminary data.</text>
</comment>
<evidence type="ECO:0000313" key="1">
    <source>
        <dbReference type="EMBL" id="NIH57565.1"/>
    </source>
</evidence>
<accession>A0ABX0SHW9</accession>
<dbReference type="RefSeq" id="WP_167167485.1">
    <property type="nucleotide sequence ID" value="NZ_BAAAOO010000007.1"/>
</dbReference>